<evidence type="ECO:0000256" key="2">
    <source>
        <dbReference type="ARBA" id="ARBA00023136"/>
    </source>
</evidence>
<keyword evidence="5" id="KW-1133">Transmembrane helix</keyword>
<evidence type="ECO:0000313" key="7">
    <source>
        <dbReference type="Proteomes" id="UP000291022"/>
    </source>
</evidence>
<proteinExistence type="predicted"/>
<comment type="subcellular location">
    <subcellularLocation>
        <location evidence="1">Membrane</location>
    </subcellularLocation>
</comment>
<reference evidence="7" key="1">
    <citation type="submission" date="2016-06" db="EMBL/GenBank/DDBJ databases">
        <title>De novo assembly and RNA-Seq shows season-dependent expression and editing in black bear kidneys.</title>
        <authorList>
            <person name="Korstanje R."/>
            <person name="Srivastava A."/>
            <person name="Sarsani V.K."/>
            <person name="Sheehan S.M."/>
            <person name="Seger R.L."/>
            <person name="Barter M.E."/>
            <person name="Lindqvist C."/>
            <person name="Brody L.C."/>
            <person name="Mullikin J.C."/>
        </authorList>
    </citation>
    <scope>NUCLEOTIDE SEQUENCE [LARGE SCALE GENOMIC DNA]</scope>
</reference>
<organism evidence="6 7">
    <name type="scientific">Ursus americanus</name>
    <name type="common">American black bear</name>
    <name type="synonym">Euarctos americanus</name>
    <dbReference type="NCBI Taxonomy" id="9643"/>
    <lineage>
        <taxon>Eukaryota</taxon>
        <taxon>Metazoa</taxon>
        <taxon>Chordata</taxon>
        <taxon>Craniata</taxon>
        <taxon>Vertebrata</taxon>
        <taxon>Euteleostomi</taxon>
        <taxon>Mammalia</taxon>
        <taxon>Eutheria</taxon>
        <taxon>Laurasiatheria</taxon>
        <taxon>Carnivora</taxon>
        <taxon>Caniformia</taxon>
        <taxon>Ursidae</taxon>
        <taxon>Ursus</taxon>
    </lineage>
</organism>
<keyword evidence="5" id="KW-0812">Transmembrane</keyword>
<dbReference type="GO" id="GO:0005041">
    <property type="term" value="F:low-density lipoprotein particle receptor activity"/>
    <property type="evidence" value="ECO:0007669"/>
    <property type="project" value="TreeGrafter"/>
</dbReference>
<dbReference type="AlphaFoldDB" id="A0A452QQ50"/>
<name>A0A452QQ50_URSAM</name>
<gene>
    <name evidence="6" type="primary">STAB2</name>
</gene>
<dbReference type="Ensembl" id="ENSUAMT00000008593.1">
    <property type="protein sequence ID" value="ENSUAMP00000007609.1"/>
    <property type="gene ID" value="ENSUAMG00000006552.1"/>
</dbReference>
<evidence type="ECO:0000256" key="3">
    <source>
        <dbReference type="ARBA" id="ARBA00023157"/>
    </source>
</evidence>
<dbReference type="Proteomes" id="UP000291022">
    <property type="component" value="Unassembled WGS sequence"/>
</dbReference>
<dbReference type="PANTHER" id="PTHR24038">
    <property type="entry name" value="STABILIN"/>
    <property type="match status" value="1"/>
</dbReference>
<protein>
    <submittedName>
        <fullName evidence="6">Stabilin 2</fullName>
    </submittedName>
</protein>
<evidence type="ECO:0000256" key="4">
    <source>
        <dbReference type="ARBA" id="ARBA00023180"/>
    </source>
</evidence>
<reference evidence="6" key="3">
    <citation type="submission" date="2025-09" db="UniProtKB">
        <authorList>
            <consortium name="Ensembl"/>
        </authorList>
    </citation>
    <scope>IDENTIFICATION</scope>
</reference>
<feature type="transmembrane region" description="Helical" evidence="5">
    <location>
        <begin position="20"/>
        <end position="38"/>
    </location>
</feature>
<keyword evidence="7" id="KW-1185">Reference proteome</keyword>
<dbReference type="GO" id="GO:0030169">
    <property type="term" value="F:low-density lipoprotein particle binding"/>
    <property type="evidence" value="ECO:0007669"/>
    <property type="project" value="TreeGrafter"/>
</dbReference>
<accession>A0A452QQ50</accession>
<dbReference type="GeneTree" id="ENSGT00940000156566"/>
<keyword evidence="3" id="KW-1015">Disulfide bond</keyword>
<reference evidence="6" key="2">
    <citation type="submission" date="2025-08" db="UniProtKB">
        <authorList>
            <consortium name="Ensembl"/>
        </authorList>
    </citation>
    <scope>IDENTIFICATION</scope>
</reference>
<keyword evidence="2 5" id="KW-0472">Membrane</keyword>
<evidence type="ECO:0000256" key="1">
    <source>
        <dbReference type="ARBA" id="ARBA00004370"/>
    </source>
</evidence>
<dbReference type="GO" id="GO:0016020">
    <property type="term" value="C:membrane"/>
    <property type="evidence" value="ECO:0007669"/>
    <property type="project" value="UniProtKB-SubCell"/>
</dbReference>
<dbReference type="PANTHER" id="PTHR24038:SF0">
    <property type="entry name" value="STABILIN-2"/>
    <property type="match status" value="1"/>
</dbReference>
<evidence type="ECO:0000256" key="5">
    <source>
        <dbReference type="SAM" id="Phobius"/>
    </source>
</evidence>
<keyword evidence="4" id="KW-0325">Glycoprotein</keyword>
<sequence length="157" mass="17768">MACRFLKLCSSNWSSPAKTLLGALLMGLNFFFFMFSQAKRCDKKSLLTVRTECQSCSLNVGTKCPDGYTKVTNGSVGVRDCRYIFEIRKYSLSLPGCRHICRKDYVQPQCCPGHWGPDCMGKWHGQKDLSLYLHLPNTPNVSKGFLPLAQERDKRST</sequence>
<evidence type="ECO:0000313" key="6">
    <source>
        <dbReference type="Ensembl" id="ENSUAMP00000007609.1"/>
    </source>
</evidence>